<feature type="transmembrane region" description="Helical" evidence="1">
    <location>
        <begin position="180"/>
        <end position="207"/>
    </location>
</feature>
<dbReference type="AlphaFoldDB" id="A0A059C7T3"/>
<keyword evidence="1" id="KW-0472">Membrane</keyword>
<dbReference type="OrthoDB" id="665451at2759"/>
<feature type="transmembrane region" description="Helical" evidence="1">
    <location>
        <begin position="123"/>
        <end position="140"/>
    </location>
</feature>
<evidence type="ECO:0000256" key="1">
    <source>
        <dbReference type="SAM" id="Phobius"/>
    </source>
</evidence>
<dbReference type="Gramene" id="KCW74008">
    <property type="protein sequence ID" value="KCW74008"/>
    <property type="gene ID" value="EUGRSUZ_E02628"/>
</dbReference>
<keyword evidence="1" id="KW-1133">Transmembrane helix</keyword>
<feature type="transmembrane region" description="Helical" evidence="1">
    <location>
        <begin position="73"/>
        <end position="95"/>
    </location>
</feature>
<organism evidence="3">
    <name type="scientific">Eucalyptus grandis</name>
    <name type="common">Flooded gum</name>
    <dbReference type="NCBI Taxonomy" id="71139"/>
    <lineage>
        <taxon>Eukaryota</taxon>
        <taxon>Viridiplantae</taxon>
        <taxon>Streptophyta</taxon>
        <taxon>Embryophyta</taxon>
        <taxon>Tracheophyta</taxon>
        <taxon>Spermatophyta</taxon>
        <taxon>Magnoliopsida</taxon>
        <taxon>eudicotyledons</taxon>
        <taxon>Gunneridae</taxon>
        <taxon>Pentapetalae</taxon>
        <taxon>rosids</taxon>
        <taxon>malvids</taxon>
        <taxon>Myrtales</taxon>
        <taxon>Myrtaceae</taxon>
        <taxon>Myrtoideae</taxon>
        <taxon>Eucalypteae</taxon>
        <taxon>Eucalyptus</taxon>
    </lineage>
</organism>
<evidence type="ECO:0000313" key="2">
    <source>
        <dbReference type="EMBL" id="KCW74008.1"/>
    </source>
</evidence>
<dbReference type="PANTHER" id="PTHR31168">
    <property type="entry name" value="OS02G0292800 PROTEIN"/>
    <property type="match status" value="1"/>
</dbReference>
<feature type="transmembrane region" description="Helical" evidence="1">
    <location>
        <begin position="12"/>
        <end position="32"/>
    </location>
</feature>
<keyword evidence="1" id="KW-0812">Transmembrane</keyword>
<dbReference type="PANTHER" id="PTHR31168:SF21">
    <property type="entry name" value="EMB|CAB89385.1"/>
    <property type="match status" value="1"/>
</dbReference>
<dbReference type="Gramene" id="KCW74508">
    <property type="protein sequence ID" value="KCW74508"/>
    <property type="gene ID" value="EUGRSUZ_E03223"/>
</dbReference>
<dbReference type="Pfam" id="PF04654">
    <property type="entry name" value="DUF599"/>
    <property type="match status" value="1"/>
</dbReference>
<dbReference type="InterPro" id="IPR006747">
    <property type="entry name" value="DUF599"/>
</dbReference>
<dbReference type="EMBL" id="KK198757">
    <property type="protein sequence ID" value="KCW74508.1"/>
    <property type="molecule type" value="Genomic_DNA"/>
</dbReference>
<protein>
    <recommendedName>
        <fullName evidence="4">DUF599 domain-containing protein</fullName>
    </recommendedName>
</protein>
<sequence length="232" mass="25789">MAFPQEDLDLVLVPIGLLLMFAYNLFFLYRYLHFPKTTVMGIENDDKRAWVEAILQGNVDVQSVGVSVVTSNVSAATFFASVCLTLCSLLGAWIANSPSSSNIFNAVLLFGDSKPSTAAVKHLCLLLCFLVSFACFLQSARHHVHASYLITTPGSLVDPEDVKVVVIRGGEFWSLGHRSLYFALSLLLWFFGPVPMFITSVVLVMILHHHDKYSIPIKRRPLGKKTQIESRV</sequence>
<dbReference type="KEGG" id="egr:104445231"/>
<dbReference type="EMBL" id="KK198757">
    <property type="protein sequence ID" value="KCW74008.1"/>
    <property type="molecule type" value="Genomic_DNA"/>
</dbReference>
<reference evidence="3" key="1">
    <citation type="submission" date="2013-07" db="EMBL/GenBank/DDBJ databases">
        <title>The genome of Eucalyptus grandis.</title>
        <authorList>
            <person name="Schmutz J."/>
            <person name="Hayes R."/>
            <person name="Myburg A."/>
            <person name="Tuskan G."/>
            <person name="Grattapaglia D."/>
            <person name="Rokhsar D.S."/>
        </authorList>
    </citation>
    <scope>NUCLEOTIDE SEQUENCE</scope>
    <source>
        <tissue evidence="3">Leaf extractions</tissue>
    </source>
</reference>
<gene>
    <name evidence="2" type="ORF">EUGRSUZ_E02628</name>
    <name evidence="3" type="ORF">EUGRSUZ_E03223</name>
</gene>
<accession>A0A059C7T3</accession>
<name>A0A059C7T3_EUCGR</name>
<dbReference type="eggNOG" id="ENOG502QUB7">
    <property type="taxonomic scope" value="Eukaryota"/>
</dbReference>
<proteinExistence type="predicted"/>
<evidence type="ECO:0000313" key="3">
    <source>
        <dbReference type="EMBL" id="KCW74508.1"/>
    </source>
</evidence>
<evidence type="ECO:0008006" key="4">
    <source>
        <dbReference type="Google" id="ProtNLM"/>
    </source>
</evidence>